<dbReference type="PANTHER" id="PTHR13586">
    <property type="entry name" value="SCD6 PROTEIN-RELATED"/>
    <property type="match status" value="1"/>
</dbReference>
<dbReference type="OrthoDB" id="21539at2759"/>
<dbReference type="PANTHER" id="PTHR13586:SF0">
    <property type="entry name" value="TRAILER HITCH, ISOFORM H"/>
    <property type="match status" value="1"/>
</dbReference>
<evidence type="ECO:0000313" key="7">
    <source>
        <dbReference type="Proteomes" id="UP000230069"/>
    </source>
</evidence>
<evidence type="ECO:0000313" key="6">
    <source>
        <dbReference type="EMBL" id="PIA63475.1"/>
    </source>
</evidence>
<dbReference type="FunCoup" id="A0A2G5F627">
    <property type="interactions" value="4071"/>
</dbReference>
<feature type="domain" description="FFD box profile" evidence="4">
    <location>
        <begin position="562"/>
        <end position="577"/>
    </location>
</feature>
<dbReference type="PROSITE" id="PS52002">
    <property type="entry name" value="SM"/>
    <property type="match status" value="1"/>
</dbReference>
<dbReference type="GO" id="GO:0000932">
    <property type="term" value="C:P-body"/>
    <property type="evidence" value="ECO:0007669"/>
    <property type="project" value="TreeGrafter"/>
</dbReference>
<feature type="domain" description="DFDF" evidence="3">
    <location>
        <begin position="497"/>
        <end position="533"/>
    </location>
</feature>
<protein>
    <recommendedName>
        <fullName evidence="8">DFDF domain-containing protein</fullName>
    </recommendedName>
</protein>
<dbReference type="Gene3D" id="2.30.30.100">
    <property type="match status" value="1"/>
</dbReference>
<keyword evidence="7" id="KW-1185">Reference proteome</keyword>
<organism evidence="6 7">
    <name type="scientific">Aquilegia coerulea</name>
    <name type="common">Rocky mountain columbine</name>
    <dbReference type="NCBI Taxonomy" id="218851"/>
    <lineage>
        <taxon>Eukaryota</taxon>
        <taxon>Viridiplantae</taxon>
        <taxon>Streptophyta</taxon>
        <taxon>Embryophyta</taxon>
        <taxon>Tracheophyta</taxon>
        <taxon>Spermatophyta</taxon>
        <taxon>Magnoliopsida</taxon>
        <taxon>Ranunculales</taxon>
        <taxon>Ranunculaceae</taxon>
        <taxon>Thalictroideae</taxon>
        <taxon>Aquilegia</taxon>
    </lineage>
</organism>
<proteinExistence type="predicted"/>
<dbReference type="InterPro" id="IPR010920">
    <property type="entry name" value="LSM_dom_sf"/>
</dbReference>
<dbReference type="Proteomes" id="UP000230069">
    <property type="component" value="Unassembled WGS sequence"/>
</dbReference>
<dbReference type="CDD" id="cd01736">
    <property type="entry name" value="LSm14_N"/>
    <property type="match status" value="1"/>
</dbReference>
<dbReference type="STRING" id="218851.A0A2G5F627"/>
<dbReference type="SUPFAM" id="SSF50182">
    <property type="entry name" value="Sm-like ribonucleoproteins"/>
    <property type="match status" value="1"/>
</dbReference>
<evidence type="ECO:0000259" key="3">
    <source>
        <dbReference type="PROSITE" id="PS51512"/>
    </source>
</evidence>
<evidence type="ECO:0008006" key="8">
    <source>
        <dbReference type="Google" id="ProtNLM"/>
    </source>
</evidence>
<dbReference type="InterPro" id="IPR025761">
    <property type="entry name" value="FFD_box"/>
</dbReference>
<evidence type="ECO:0000259" key="4">
    <source>
        <dbReference type="PROSITE" id="PS51513"/>
    </source>
</evidence>
<dbReference type="PROSITE" id="PS51512">
    <property type="entry name" value="DFDF"/>
    <property type="match status" value="1"/>
</dbReference>
<reference evidence="6 7" key="1">
    <citation type="submission" date="2017-09" db="EMBL/GenBank/DDBJ databases">
        <title>WGS assembly of Aquilegia coerulea Goldsmith.</title>
        <authorList>
            <person name="Hodges S."/>
            <person name="Kramer E."/>
            <person name="Nordborg M."/>
            <person name="Tomkins J."/>
            <person name="Borevitz J."/>
            <person name="Derieg N."/>
            <person name="Yan J."/>
            <person name="Mihaltcheva S."/>
            <person name="Hayes R.D."/>
            <person name="Rokhsar D."/>
        </authorList>
    </citation>
    <scope>NUCLEOTIDE SEQUENCE [LARGE SCALE GENOMIC DNA]</scope>
    <source>
        <strain evidence="7">cv. Goldsmith</strain>
    </source>
</reference>
<evidence type="ECO:0000256" key="2">
    <source>
        <dbReference type="SAM" id="MobiDB-lite"/>
    </source>
</evidence>
<feature type="compositionally biased region" description="Polar residues" evidence="2">
    <location>
        <begin position="110"/>
        <end position="122"/>
    </location>
</feature>
<dbReference type="Pfam" id="PF09532">
    <property type="entry name" value="FDF"/>
    <property type="match status" value="1"/>
</dbReference>
<dbReference type="InterPro" id="IPR047575">
    <property type="entry name" value="Sm"/>
</dbReference>
<dbReference type="InterPro" id="IPR025762">
    <property type="entry name" value="DFDF"/>
</dbReference>
<gene>
    <name evidence="6" type="ORF">AQUCO_00201075v1</name>
</gene>
<evidence type="ECO:0000259" key="5">
    <source>
        <dbReference type="PROSITE" id="PS52002"/>
    </source>
</evidence>
<dbReference type="GO" id="GO:0033962">
    <property type="term" value="P:P-body assembly"/>
    <property type="evidence" value="ECO:0007669"/>
    <property type="project" value="TreeGrafter"/>
</dbReference>
<feature type="region of interest" description="Disordered" evidence="2">
    <location>
        <begin position="433"/>
        <end position="499"/>
    </location>
</feature>
<dbReference type="InParanoid" id="A0A2G5F627"/>
<name>A0A2G5F627_AQUCA</name>
<dbReference type="GO" id="GO:0003729">
    <property type="term" value="F:mRNA binding"/>
    <property type="evidence" value="ECO:0007669"/>
    <property type="project" value="TreeGrafter"/>
</dbReference>
<dbReference type="EMBL" id="KZ305019">
    <property type="protein sequence ID" value="PIA63475.1"/>
    <property type="molecule type" value="Genomic_DNA"/>
</dbReference>
<dbReference type="GO" id="GO:0034063">
    <property type="term" value="P:stress granule assembly"/>
    <property type="evidence" value="ECO:0007669"/>
    <property type="project" value="TreeGrafter"/>
</dbReference>
<dbReference type="InterPro" id="IPR019050">
    <property type="entry name" value="FDF_dom"/>
</dbReference>
<sequence>MASDASRSSNGSADSYIGSLISLISKSENRYQGILHDLNTEESNIGLTNVHSFGTEGRKKDGPQVPPSDKVYEYILFRGRDIKDLQVKASPPVQSPQPIHVDPAIIQSQYSRTPSVSTSLPSAGSGPVADPGSHAAQMAIPMSTLQGGFPLYQPGGSLGSLASSTPLNSDGSGLSMPMPWQGFYPPLNSHAQQPFFQPTPGLSMPHSMQQPVYPGISAPLSTRSSNMIVSSVPDSNLLGFNMSAYNLPASNLRESTPPLLPPFSNGTANLTSMTPQSTLPPQSAVLASESLPSLTPNMVSSAVPTTASLSDTLPSVSQSTTSILDTNPITVPVTMPKMAPILSLPYQTAHHHVSPTVGTVKSHHDETSTPPLITPRQLLQPSDPAKKVAKVVQVTSSKPPASGPVTTQAPVLPLPPPPNHKMNGPPFHTFHNQTNTGGNGRSFIPSGNDRGHDRGRGNGRSFIPSGNDRGHERGRGNGIISLPSGNDRGRGRGRGNGISHHVTKFTEEFDFIAMNEKFKKDEVWGDLGKANKTKNREDDRHEDNGGAFKLDDDRGSLKLEKPVYVKDDFFDSISCDSLENGQHNGRRFREQRKVDGETFGDFPRHRGGRGGRWPGRGGHSRGFYYGTGYGYVGRGRGTN</sequence>
<feature type="region of interest" description="Disordered" evidence="2">
    <location>
        <begin position="110"/>
        <end position="132"/>
    </location>
</feature>
<feature type="region of interest" description="Disordered" evidence="2">
    <location>
        <begin position="357"/>
        <end position="378"/>
    </location>
</feature>
<feature type="compositionally biased region" description="Basic and acidic residues" evidence="2">
    <location>
        <begin position="534"/>
        <end position="552"/>
    </location>
</feature>
<dbReference type="AlphaFoldDB" id="A0A2G5F627"/>
<dbReference type="PROSITE" id="PS51513">
    <property type="entry name" value="FFD"/>
    <property type="match status" value="1"/>
</dbReference>
<dbReference type="Pfam" id="PF12701">
    <property type="entry name" value="LSM14"/>
    <property type="match status" value="1"/>
</dbReference>
<feature type="short sequence motif" description="FFD box" evidence="1">
    <location>
        <begin position="562"/>
        <end position="577"/>
    </location>
</feature>
<dbReference type="InterPro" id="IPR025609">
    <property type="entry name" value="Lsm14-like_N"/>
</dbReference>
<accession>A0A2G5F627</accession>
<feature type="domain" description="Sm" evidence="5">
    <location>
        <begin position="8"/>
        <end position="91"/>
    </location>
</feature>
<feature type="region of interest" description="Disordered" evidence="2">
    <location>
        <begin position="530"/>
        <end position="552"/>
    </location>
</feature>
<dbReference type="SMART" id="SM01271">
    <property type="entry name" value="LSM14"/>
    <property type="match status" value="1"/>
</dbReference>
<dbReference type="SMART" id="SM01199">
    <property type="entry name" value="FDF"/>
    <property type="match status" value="1"/>
</dbReference>
<evidence type="ECO:0000256" key="1">
    <source>
        <dbReference type="PROSITE-ProRule" id="PRU00846"/>
    </source>
</evidence>